<keyword evidence="2" id="KW-0732">Signal</keyword>
<dbReference type="Proteomes" id="UP000434957">
    <property type="component" value="Unassembled WGS sequence"/>
</dbReference>
<feature type="compositionally biased region" description="Pro residues" evidence="1">
    <location>
        <begin position="144"/>
        <end position="154"/>
    </location>
</feature>
<feature type="compositionally biased region" description="Low complexity" evidence="1">
    <location>
        <begin position="134"/>
        <end position="143"/>
    </location>
</feature>
<keyword evidence="5" id="KW-1185">Reference proteome</keyword>
<gene>
    <name evidence="3" type="ORF">PR002_g30948</name>
    <name evidence="4" type="ORF">PR003_g15960</name>
</gene>
<protein>
    <recommendedName>
        <fullName evidence="7">RxLR effector protein</fullName>
    </recommendedName>
</protein>
<organism evidence="3 6">
    <name type="scientific">Phytophthora rubi</name>
    <dbReference type="NCBI Taxonomy" id="129364"/>
    <lineage>
        <taxon>Eukaryota</taxon>
        <taxon>Sar</taxon>
        <taxon>Stramenopiles</taxon>
        <taxon>Oomycota</taxon>
        <taxon>Peronosporomycetes</taxon>
        <taxon>Peronosporales</taxon>
        <taxon>Peronosporaceae</taxon>
        <taxon>Phytophthora</taxon>
    </lineage>
</organism>
<evidence type="ECO:0008006" key="7">
    <source>
        <dbReference type="Google" id="ProtNLM"/>
    </source>
</evidence>
<dbReference type="OrthoDB" id="124526at2759"/>
<feature type="region of interest" description="Disordered" evidence="1">
    <location>
        <begin position="53"/>
        <end position="158"/>
    </location>
</feature>
<evidence type="ECO:0000313" key="4">
    <source>
        <dbReference type="EMBL" id="KAE9327687.1"/>
    </source>
</evidence>
<accession>A0A6A3GRV0</accession>
<evidence type="ECO:0000313" key="3">
    <source>
        <dbReference type="EMBL" id="KAE8958178.1"/>
    </source>
</evidence>
<comment type="caution">
    <text evidence="3">The sequence shown here is derived from an EMBL/GenBank/DDBJ whole genome shotgun (WGS) entry which is preliminary data.</text>
</comment>
<evidence type="ECO:0000313" key="6">
    <source>
        <dbReference type="Proteomes" id="UP000435112"/>
    </source>
</evidence>
<dbReference type="EMBL" id="QXFU01007588">
    <property type="protein sequence ID" value="KAE8958178.1"/>
    <property type="molecule type" value="Genomic_DNA"/>
</dbReference>
<feature type="compositionally biased region" description="Acidic residues" evidence="1">
    <location>
        <begin position="76"/>
        <end position="94"/>
    </location>
</feature>
<proteinExistence type="predicted"/>
<dbReference type="EMBL" id="QXFT01001137">
    <property type="protein sequence ID" value="KAE9327687.1"/>
    <property type="molecule type" value="Genomic_DNA"/>
</dbReference>
<reference evidence="3 6" key="1">
    <citation type="submission" date="2018-09" db="EMBL/GenBank/DDBJ databases">
        <title>Genomic investigation of the strawberry pathogen Phytophthora fragariae indicates pathogenicity is determined by transcriptional variation in three key races.</title>
        <authorList>
            <person name="Adams T.M."/>
            <person name="Armitage A.D."/>
            <person name="Sobczyk M.K."/>
            <person name="Bates H.J."/>
            <person name="Dunwell J.M."/>
            <person name="Nellist C.F."/>
            <person name="Harrison R.J."/>
        </authorList>
    </citation>
    <scope>NUCLEOTIDE SEQUENCE [LARGE SCALE GENOMIC DNA]</scope>
    <source>
        <strain evidence="3 6">SCRP324</strain>
        <strain evidence="4 5">SCRP333</strain>
    </source>
</reference>
<evidence type="ECO:0000313" key="5">
    <source>
        <dbReference type="Proteomes" id="UP000434957"/>
    </source>
</evidence>
<feature type="signal peptide" evidence="2">
    <location>
        <begin position="1"/>
        <end position="21"/>
    </location>
</feature>
<dbReference type="AlphaFoldDB" id="A0A6A3GRV0"/>
<sequence>MRLQYVAVVAAAAALAASTDALQIAPNSAKSTSLRASAEARYPPYVEGKGDRFLISESSKDSTTQTQTGYEFSTLQEDDDVLQQNDDEYEDDSDSGSLSESGSHGEDRARRKRRRKRKKHKATETPTPTPTPTPEGMTATPTPILTPTPAPTTKPPTGLKKFVAWYRRVFGD</sequence>
<name>A0A6A3GRV0_9STRA</name>
<evidence type="ECO:0000256" key="2">
    <source>
        <dbReference type="SAM" id="SignalP"/>
    </source>
</evidence>
<feature type="compositionally biased region" description="Basic residues" evidence="1">
    <location>
        <begin position="110"/>
        <end position="121"/>
    </location>
</feature>
<feature type="chain" id="PRO_5036379532" description="RxLR effector protein" evidence="2">
    <location>
        <begin position="22"/>
        <end position="172"/>
    </location>
</feature>
<evidence type="ECO:0000256" key="1">
    <source>
        <dbReference type="SAM" id="MobiDB-lite"/>
    </source>
</evidence>
<dbReference type="Proteomes" id="UP000435112">
    <property type="component" value="Unassembled WGS sequence"/>
</dbReference>
<feature type="compositionally biased region" description="Polar residues" evidence="1">
    <location>
        <begin position="61"/>
        <end position="75"/>
    </location>
</feature>